<evidence type="ECO:0000259" key="2">
    <source>
        <dbReference type="Pfam" id="PF22980"/>
    </source>
</evidence>
<feature type="compositionally biased region" description="Basic and acidic residues" evidence="1">
    <location>
        <begin position="63"/>
        <end position="80"/>
    </location>
</feature>
<organism evidence="3 4">
    <name type="scientific">Apiospora saccharicola</name>
    <dbReference type="NCBI Taxonomy" id="335842"/>
    <lineage>
        <taxon>Eukaryota</taxon>
        <taxon>Fungi</taxon>
        <taxon>Dikarya</taxon>
        <taxon>Ascomycota</taxon>
        <taxon>Pezizomycotina</taxon>
        <taxon>Sordariomycetes</taxon>
        <taxon>Xylariomycetidae</taxon>
        <taxon>Amphisphaeriales</taxon>
        <taxon>Apiosporaceae</taxon>
        <taxon>Apiospora</taxon>
    </lineage>
</organism>
<keyword evidence="4" id="KW-1185">Reference proteome</keyword>
<dbReference type="Proteomes" id="UP001446871">
    <property type="component" value="Unassembled WGS sequence"/>
</dbReference>
<evidence type="ECO:0000313" key="4">
    <source>
        <dbReference type="Proteomes" id="UP001446871"/>
    </source>
</evidence>
<sequence length="206" mass="22512">MAPVDVEAQFRFLISCIKHSCNGKVDFEEVRKECDIKTKGAAAKRFERLMKAHGIVGGLGNTVKKEKTKEEKEEDERKEALLPGIKPTRGRPATKKRKLIQVEENADDDDEPIKGEVKPEDAIHVKSELGAYANLQAISQPSLPPVATVAPRLGGPANDYAGEVHMDDDVIIVCASEKNPEGDNESSPNGKDSSFADDEEDDDDEA</sequence>
<dbReference type="InterPro" id="IPR054505">
    <property type="entry name" value="Myb_DNA-bind_8"/>
</dbReference>
<evidence type="ECO:0000256" key="1">
    <source>
        <dbReference type="SAM" id="MobiDB-lite"/>
    </source>
</evidence>
<feature type="region of interest" description="Disordered" evidence="1">
    <location>
        <begin position="63"/>
        <end position="96"/>
    </location>
</feature>
<name>A0ABR1W3F9_9PEZI</name>
<accession>A0ABR1W3F9</accession>
<comment type="caution">
    <text evidence="3">The sequence shown here is derived from an EMBL/GenBank/DDBJ whole genome shotgun (WGS) entry which is preliminary data.</text>
</comment>
<gene>
    <name evidence="3" type="ORF">PG996_004195</name>
</gene>
<protein>
    <recommendedName>
        <fullName evidence="2">Myb-like DNA-binding domain-containing protein</fullName>
    </recommendedName>
</protein>
<proteinExistence type="predicted"/>
<feature type="region of interest" description="Disordered" evidence="1">
    <location>
        <begin position="174"/>
        <end position="206"/>
    </location>
</feature>
<dbReference type="EMBL" id="JAQQWM010000002">
    <property type="protein sequence ID" value="KAK8078025.1"/>
    <property type="molecule type" value="Genomic_DNA"/>
</dbReference>
<evidence type="ECO:0000313" key="3">
    <source>
        <dbReference type="EMBL" id="KAK8078025.1"/>
    </source>
</evidence>
<feature type="domain" description="Myb-like DNA-binding" evidence="2">
    <location>
        <begin position="8"/>
        <end position="54"/>
    </location>
</feature>
<feature type="compositionally biased region" description="Acidic residues" evidence="1">
    <location>
        <begin position="195"/>
        <end position="206"/>
    </location>
</feature>
<dbReference type="Pfam" id="PF22980">
    <property type="entry name" value="Myb_DNA-bind_8"/>
    <property type="match status" value="1"/>
</dbReference>
<reference evidence="3 4" key="1">
    <citation type="submission" date="2023-01" db="EMBL/GenBank/DDBJ databases">
        <title>Analysis of 21 Apiospora genomes using comparative genomics revels a genus with tremendous synthesis potential of carbohydrate active enzymes and secondary metabolites.</title>
        <authorList>
            <person name="Sorensen T."/>
        </authorList>
    </citation>
    <scope>NUCLEOTIDE SEQUENCE [LARGE SCALE GENOMIC DNA]</scope>
    <source>
        <strain evidence="3 4">CBS 83171</strain>
    </source>
</reference>